<dbReference type="RefSeq" id="XP_040742867.1">
    <property type="nucleotide sequence ID" value="XM_040885589.1"/>
</dbReference>
<gene>
    <name evidence="2" type="ORF">DL89DRAFT_258206</name>
</gene>
<dbReference type="GeneID" id="63802237"/>
<dbReference type="EMBL" id="MCFD01000008">
    <property type="protein sequence ID" value="ORX69135.1"/>
    <property type="molecule type" value="Genomic_DNA"/>
</dbReference>
<reference evidence="2 3" key="1">
    <citation type="submission" date="2016-07" db="EMBL/GenBank/DDBJ databases">
        <title>Pervasive Adenine N6-methylation of Active Genes in Fungi.</title>
        <authorList>
            <consortium name="DOE Joint Genome Institute"/>
            <person name="Mondo S.J."/>
            <person name="Dannebaum R.O."/>
            <person name="Kuo R.C."/>
            <person name="Labutti K."/>
            <person name="Haridas S."/>
            <person name="Kuo A."/>
            <person name="Salamov A."/>
            <person name="Ahrendt S.R."/>
            <person name="Lipzen A."/>
            <person name="Sullivan W."/>
            <person name="Andreopoulos W.B."/>
            <person name="Clum A."/>
            <person name="Lindquist E."/>
            <person name="Daum C."/>
            <person name="Ramamoorthy G.K."/>
            <person name="Gryganskyi A."/>
            <person name="Culley D."/>
            <person name="Magnuson J.K."/>
            <person name="James T.Y."/>
            <person name="O'Malley M.A."/>
            <person name="Stajich J.E."/>
            <person name="Spatafora J.W."/>
            <person name="Visel A."/>
            <person name="Grigoriev I.V."/>
        </authorList>
    </citation>
    <scope>NUCLEOTIDE SEQUENCE [LARGE SCALE GENOMIC DNA]</scope>
    <source>
        <strain evidence="2 3">ATCC 12442</strain>
    </source>
</reference>
<keyword evidence="3" id="KW-1185">Reference proteome</keyword>
<dbReference type="OrthoDB" id="5561957at2759"/>
<dbReference type="AlphaFoldDB" id="A0A1Y1W6Z2"/>
<name>A0A1Y1W6Z2_9FUNG</name>
<evidence type="ECO:0000313" key="2">
    <source>
        <dbReference type="EMBL" id="ORX69135.1"/>
    </source>
</evidence>
<feature type="signal peptide" evidence="1">
    <location>
        <begin position="1"/>
        <end position="20"/>
    </location>
</feature>
<organism evidence="2 3">
    <name type="scientific">Linderina pennispora</name>
    <dbReference type="NCBI Taxonomy" id="61395"/>
    <lineage>
        <taxon>Eukaryota</taxon>
        <taxon>Fungi</taxon>
        <taxon>Fungi incertae sedis</taxon>
        <taxon>Zoopagomycota</taxon>
        <taxon>Kickxellomycotina</taxon>
        <taxon>Kickxellomycetes</taxon>
        <taxon>Kickxellales</taxon>
        <taxon>Kickxellaceae</taxon>
        <taxon>Linderina</taxon>
    </lineage>
</organism>
<accession>A0A1Y1W6Z2</accession>
<evidence type="ECO:0000313" key="3">
    <source>
        <dbReference type="Proteomes" id="UP000193922"/>
    </source>
</evidence>
<evidence type="ECO:0000256" key="1">
    <source>
        <dbReference type="SAM" id="SignalP"/>
    </source>
</evidence>
<dbReference type="Proteomes" id="UP000193922">
    <property type="component" value="Unassembled WGS sequence"/>
</dbReference>
<protein>
    <submittedName>
        <fullName evidence="2">Uncharacterized protein</fullName>
    </submittedName>
</protein>
<keyword evidence="1" id="KW-0732">Signal</keyword>
<feature type="chain" id="PRO_5012463272" evidence="1">
    <location>
        <begin position="21"/>
        <end position="141"/>
    </location>
</feature>
<proteinExistence type="predicted"/>
<comment type="caution">
    <text evidence="2">The sequence shown here is derived from an EMBL/GenBank/DDBJ whole genome shotgun (WGS) entry which is preliminary data.</text>
</comment>
<sequence length="141" mass="15565">MKSLIFILVTVVLPLLTVWSDQVPHRSLALAPSVEKRLEVNIGAESPEFLITVPFTVGNGVDFVSGNVSIYFKATRSVRFVGTPGQRYYAYIATTTFIFKFDFVASLGFDSRQSMVHDVLYLDNISATIMSDQFAQGISAS</sequence>